<evidence type="ECO:0000256" key="13">
    <source>
        <dbReference type="ARBA" id="ARBA00023136"/>
    </source>
</evidence>
<feature type="domain" description="PAC" evidence="20">
    <location>
        <begin position="620"/>
        <end position="671"/>
    </location>
</feature>
<evidence type="ECO:0000256" key="10">
    <source>
        <dbReference type="ARBA" id="ARBA00022840"/>
    </source>
</evidence>
<evidence type="ECO:0000313" key="22">
    <source>
        <dbReference type="EMBL" id="PJJ53314.1"/>
    </source>
</evidence>
<dbReference type="InterPro" id="IPR035965">
    <property type="entry name" value="PAS-like_dom_sf"/>
</dbReference>
<evidence type="ECO:0000256" key="3">
    <source>
        <dbReference type="ARBA" id="ARBA00012438"/>
    </source>
</evidence>
<evidence type="ECO:0000256" key="1">
    <source>
        <dbReference type="ARBA" id="ARBA00000085"/>
    </source>
</evidence>
<evidence type="ECO:0000256" key="8">
    <source>
        <dbReference type="ARBA" id="ARBA00022741"/>
    </source>
</evidence>
<evidence type="ECO:0000313" key="23">
    <source>
        <dbReference type="Proteomes" id="UP000228535"/>
    </source>
</evidence>
<evidence type="ECO:0000256" key="16">
    <source>
        <dbReference type="SAM" id="Coils"/>
    </source>
</evidence>
<dbReference type="CDD" id="cd00082">
    <property type="entry name" value="HisKA"/>
    <property type="match status" value="1"/>
</dbReference>
<evidence type="ECO:0000256" key="9">
    <source>
        <dbReference type="ARBA" id="ARBA00022777"/>
    </source>
</evidence>
<keyword evidence="5 15" id="KW-0597">Phosphoprotein</keyword>
<dbReference type="SMART" id="SM00448">
    <property type="entry name" value="REC"/>
    <property type="match status" value="1"/>
</dbReference>
<keyword evidence="16" id="KW-0175">Coiled coil</keyword>
<dbReference type="EMBL" id="PGFA01000003">
    <property type="protein sequence ID" value="PJJ53314.1"/>
    <property type="molecule type" value="Genomic_DNA"/>
</dbReference>
<dbReference type="SUPFAM" id="SSF47384">
    <property type="entry name" value="Homodimeric domain of signal transducing histidine kinase"/>
    <property type="match status" value="1"/>
</dbReference>
<dbReference type="GO" id="GO:0000155">
    <property type="term" value="F:phosphorelay sensor kinase activity"/>
    <property type="evidence" value="ECO:0007669"/>
    <property type="project" value="InterPro"/>
</dbReference>
<dbReference type="InterPro" id="IPR004358">
    <property type="entry name" value="Sig_transdc_His_kin-like_C"/>
</dbReference>
<reference evidence="22 23" key="1">
    <citation type="submission" date="2017-11" db="EMBL/GenBank/DDBJ databases">
        <title>Genomic Encyclopedia of Archaeal and Bacterial Type Strains, Phase II (KMG-II): From Individual Species to Whole Genera.</title>
        <authorList>
            <person name="Goeker M."/>
        </authorList>
    </citation>
    <scope>NUCLEOTIDE SEQUENCE [LARGE SCALE GENOMIC DNA]</scope>
    <source>
        <strain evidence="22 23">DSM 11115</strain>
    </source>
</reference>
<keyword evidence="9" id="KW-0418">Kinase</keyword>
<evidence type="ECO:0000256" key="7">
    <source>
        <dbReference type="ARBA" id="ARBA00022692"/>
    </source>
</evidence>
<feature type="domain" description="PAC" evidence="20">
    <location>
        <begin position="485"/>
        <end position="538"/>
    </location>
</feature>
<dbReference type="SMART" id="SM00388">
    <property type="entry name" value="HisKA"/>
    <property type="match status" value="1"/>
</dbReference>
<dbReference type="Gene3D" id="1.20.120.160">
    <property type="entry name" value="HPT domain"/>
    <property type="match status" value="1"/>
</dbReference>
<evidence type="ECO:0000256" key="14">
    <source>
        <dbReference type="PROSITE-ProRule" id="PRU00110"/>
    </source>
</evidence>
<dbReference type="SUPFAM" id="SSF47226">
    <property type="entry name" value="Histidine-containing phosphotransfer domain, HPT domain"/>
    <property type="match status" value="1"/>
</dbReference>
<evidence type="ECO:0000259" key="19">
    <source>
        <dbReference type="PROSITE" id="PS50112"/>
    </source>
</evidence>
<feature type="domain" description="PAS" evidence="19">
    <location>
        <begin position="546"/>
        <end position="617"/>
    </location>
</feature>
<comment type="subcellular location">
    <subcellularLocation>
        <location evidence="2">Cell membrane</location>
        <topology evidence="2">Multi-pass membrane protein</topology>
    </subcellularLocation>
</comment>
<dbReference type="SMART" id="SM00073">
    <property type="entry name" value="HPT"/>
    <property type="match status" value="1"/>
</dbReference>
<feature type="domain" description="Histidine kinase" evidence="17">
    <location>
        <begin position="689"/>
        <end position="911"/>
    </location>
</feature>
<comment type="catalytic activity">
    <reaction evidence="1">
        <text>ATP + protein L-histidine = ADP + protein N-phospho-L-histidine.</text>
        <dbReference type="EC" id="2.7.13.3"/>
    </reaction>
</comment>
<dbReference type="InterPro" id="IPR005467">
    <property type="entry name" value="His_kinase_dom"/>
</dbReference>
<dbReference type="CDD" id="cd16922">
    <property type="entry name" value="HATPase_EvgS-ArcB-TorS-like"/>
    <property type="match status" value="1"/>
</dbReference>
<feature type="modified residue" description="4-aspartylphosphate" evidence="15">
    <location>
        <position position="984"/>
    </location>
</feature>
<dbReference type="PROSITE" id="PS50894">
    <property type="entry name" value="HPT"/>
    <property type="match status" value="1"/>
</dbReference>
<keyword evidence="8" id="KW-0547">Nucleotide-binding</keyword>
<feature type="domain" description="PAS" evidence="19">
    <location>
        <begin position="406"/>
        <end position="483"/>
    </location>
</feature>
<dbReference type="InterPro" id="IPR008207">
    <property type="entry name" value="Sig_transdc_His_kin_Hpt_dom"/>
</dbReference>
<feature type="modified residue" description="Phosphohistidine" evidence="14">
    <location>
        <position position="1122"/>
    </location>
</feature>
<dbReference type="Gene3D" id="3.40.50.2300">
    <property type="match status" value="1"/>
</dbReference>
<evidence type="ECO:0000256" key="12">
    <source>
        <dbReference type="ARBA" id="ARBA00023012"/>
    </source>
</evidence>
<name>A0A2M9B5U3_9BACT</name>
<dbReference type="PROSITE" id="PS50110">
    <property type="entry name" value="RESPONSE_REGULATORY"/>
    <property type="match status" value="1"/>
</dbReference>
<dbReference type="PROSITE" id="PS50112">
    <property type="entry name" value="PAS"/>
    <property type="match status" value="3"/>
</dbReference>
<dbReference type="Pfam" id="PF00072">
    <property type="entry name" value="Response_reg"/>
    <property type="match status" value="1"/>
</dbReference>
<proteinExistence type="predicted"/>
<evidence type="ECO:0000259" key="18">
    <source>
        <dbReference type="PROSITE" id="PS50110"/>
    </source>
</evidence>
<dbReference type="Gene3D" id="3.30.565.10">
    <property type="entry name" value="Histidine kinase-like ATPase, C-terminal domain"/>
    <property type="match status" value="1"/>
</dbReference>
<dbReference type="InterPro" id="IPR013655">
    <property type="entry name" value="PAS_fold_3"/>
</dbReference>
<dbReference type="Pfam" id="PF08448">
    <property type="entry name" value="PAS_4"/>
    <property type="match status" value="1"/>
</dbReference>
<evidence type="ECO:0000256" key="6">
    <source>
        <dbReference type="ARBA" id="ARBA00022679"/>
    </source>
</evidence>
<dbReference type="InterPro" id="IPR003594">
    <property type="entry name" value="HATPase_dom"/>
</dbReference>
<keyword evidence="12" id="KW-0902">Two-component regulatory system</keyword>
<dbReference type="SUPFAM" id="SSF55785">
    <property type="entry name" value="PYP-like sensor domain (PAS domain)"/>
    <property type="match status" value="3"/>
</dbReference>
<dbReference type="InterPro" id="IPR000014">
    <property type="entry name" value="PAS"/>
</dbReference>
<feature type="domain" description="HPt" evidence="21">
    <location>
        <begin position="1083"/>
        <end position="1178"/>
    </location>
</feature>
<dbReference type="Pfam" id="PF01627">
    <property type="entry name" value="Hpt"/>
    <property type="match status" value="1"/>
</dbReference>
<dbReference type="NCBIfam" id="TIGR00229">
    <property type="entry name" value="sensory_box"/>
    <property type="match status" value="3"/>
</dbReference>
<feature type="domain" description="PAC" evidence="20">
    <location>
        <begin position="352"/>
        <end position="405"/>
    </location>
</feature>
<dbReference type="GO" id="GO:0005524">
    <property type="term" value="F:ATP binding"/>
    <property type="evidence" value="ECO:0007669"/>
    <property type="project" value="UniProtKB-KW"/>
</dbReference>
<dbReference type="SMART" id="SM00086">
    <property type="entry name" value="PAC"/>
    <property type="match status" value="3"/>
</dbReference>
<dbReference type="FunFam" id="1.10.287.130:FF:000004">
    <property type="entry name" value="Ethylene receptor 1"/>
    <property type="match status" value="1"/>
</dbReference>
<dbReference type="Pfam" id="PF02518">
    <property type="entry name" value="HATPase_c"/>
    <property type="match status" value="1"/>
</dbReference>
<dbReference type="PANTHER" id="PTHR45339">
    <property type="entry name" value="HYBRID SIGNAL TRANSDUCTION HISTIDINE KINASE J"/>
    <property type="match status" value="1"/>
</dbReference>
<dbReference type="FunFam" id="3.30.565.10:FF:000010">
    <property type="entry name" value="Sensor histidine kinase RcsC"/>
    <property type="match status" value="1"/>
</dbReference>
<keyword evidence="7" id="KW-0812">Transmembrane</keyword>
<dbReference type="PROSITE" id="PS50113">
    <property type="entry name" value="PAC"/>
    <property type="match status" value="3"/>
</dbReference>
<evidence type="ECO:0000256" key="15">
    <source>
        <dbReference type="PROSITE-ProRule" id="PRU00169"/>
    </source>
</evidence>
<dbReference type="InterPro" id="IPR011006">
    <property type="entry name" value="CheY-like_superfamily"/>
</dbReference>
<gene>
    <name evidence="22" type="ORF">CLV45_3975</name>
</gene>
<keyword evidence="13" id="KW-0472">Membrane</keyword>
<dbReference type="InterPro" id="IPR036641">
    <property type="entry name" value="HPT_dom_sf"/>
</dbReference>
<feature type="domain" description="PAS" evidence="19">
    <location>
        <begin position="273"/>
        <end position="350"/>
    </location>
</feature>
<dbReference type="InterPro" id="IPR036097">
    <property type="entry name" value="HisK_dim/P_sf"/>
</dbReference>
<dbReference type="InterPro" id="IPR013656">
    <property type="entry name" value="PAS_4"/>
</dbReference>
<evidence type="ECO:0000259" key="17">
    <source>
        <dbReference type="PROSITE" id="PS50109"/>
    </source>
</evidence>
<dbReference type="PRINTS" id="PR00344">
    <property type="entry name" value="BCTRLSENSOR"/>
</dbReference>
<dbReference type="GO" id="GO:0005886">
    <property type="term" value="C:plasma membrane"/>
    <property type="evidence" value="ECO:0007669"/>
    <property type="project" value="UniProtKB-SubCell"/>
</dbReference>
<dbReference type="InterPro" id="IPR000700">
    <property type="entry name" value="PAS-assoc_C"/>
</dbReference>
<evidence type="ECO:0000256" key="5">
    <source>
        <dbReference type="ARBA" id="ARBA00022553"/>
    </source>
</evidence>
<dbReference type="Proteomes" id="UP000228535">
    <property type="component" value="Unassembled WGS sequence"/>
</dbReference>
<keyword evidence="6" id="KW-0808">Transferase</keyword>
<comment type="caution">
    <text evidence="22">The sequence shown here is derived from an EMBL/GenBank/DDBJ whole genome shotgun (WGS) entry which is preliminary data.</text>
</comment>
<keyword evidence="4" id="KW-1003">Cell membrane</keyword>
<organism evidence="22 23">
    <name type="scientific">Hymenobacter chitinivorans DSM 11115</name>
    <dbReference type="NCBI Taxonomy" id="1121954"/>
    <lineage>
        <taxon>Bacteria</taxon>
        <taxon>Pseudomonadati</taxon>
        <taxon>Bacteroidota</taxon>
        <taxon>Cytophagia</taxon>
        <taxon>Cytophagales</taxon>
        <taxon>Hymenobacteraceae</taxon>
        <taxon>Hymenobacter</taxon>
    </lineage>
</organism>
<keyword evidence="10" id="KW-0067">ATP-binding</keyword>
<dbReference type="OrthoDB" id="9797097at2"/>
<sequence>MTSMAYRQLRRRLQQAQRLQATAQLELQELRALVDQQRAAAAKQTAALLQTIHTGLLIENQQGIVTLNHRLGEMLQLPGEAAAYVGQPGDVLFTKSQRGFTNPAWVKAQMDAAKDAQTQVKGMLQELVNGTVLQVDYLPVVQNGETVLHLWSYEDVTRQQQTLQHVQELSRLAEQCPNPIICFTYDGQARYANSAAQQVLLLLQDPAEVACQGFLRTEISAALAARQPRVYEYSLGPARYVWTIAPLPQDEGVNVYLTDITARYQAERELEHSQLFARRITDTIPHLVFLLDLDENRLLYCNSQSLPLLGYTDVEMVALGPRLMPSILRPQDFRSVQQRHPELAQTAPGQTLESEYQVRHKDGSWRWMKIKSAPFLRHPDGRVSQMVASAEDVTTRRCMEAKLRQSQLFVERLASTAPNLIYIIDIQEGRNVYCNQYIETLLGYSEADLQSMGPNMLAQLTAPDQLLLLQDHIDQLSRCADGEIRSLEVFMYHHDGSLRWLRLNNTPFERNAAGEVRQVVGTAENITHWKLAEEQRRAANRTLAEQNDLFRQVIDTTPHLVYLKDGNGNYLLANQATADLYGLTVEQVVETNVSNLPISPADTARYLRADRQVITAQRELVMEETFTRPNGEVVWFNSIKRPFLLADGTTQVLGVDSNITALKETQQALRQAKEAAEENARVKQDFLANMSHEIRTPMTGILGLAGLLQKTPLDERQSQYLDHIRHSAEQLLVIINDILAMAQLGAGKVRLETTTFDLREVLVASRQLLLPKAAEKGIALELELPPADISTLVTGDPYRLRQVLLNLLSNAVKFTDRGQVLLTCRRLSAPHEPLVFQFAVLDTGIGIPAHQLEQVFDSFTQATASTAREYGGSGLGLSISRGLVELMGGSITVDSRLHEGSTFRVTLPFERAEAALPAPVPPAAPISYHSLGPRRILLAEDNAVTQFLVNAQLSSWGCQVDIASNGREALQLFQRAGYDAVLMDIQMPGLDGIATARLLREYPDPARAATPIIALTAHALRGEAERYQAAGFNGYLSKPFREEELFEVLARLLPPEPTSAGLQVEEEAPEYSLVGIRRLAHGNEEFVGRLVRLFVETTPPIIQELEQALEEQNWLALSATAHHLKSSFAGLHMHNLLNVVRRLETVTQHPGDELPSITSLVQHVRNSTEQVIAQLQRELPE</sequence>
<evidence type="ECO:0000256" key="4">
    <source>
        <dbReference type="ARBA" id="ARBA00022475"/>
    </source>
</evidence>
<dbReference type="PROSITE" id="PS50109">
    <property type="entry name" value="HIS_KIN"/>
    <property type="match status" value="1"/>
</dbReference>
<dbReference type="RefSeq" id="WP_100338200.1">
    <property type="nucleotide sequence ID" value="NZ_PGFA01000003.1"/>
</dbReference>
<dbReference type="Pfam" id="PF08447">
    <property type="entry name" value="PAS_3"/>
    <property type="match status" value="2"/>
</dbReference>
<dbReference type="SUPFAM" id="SSF55874">
    <property type="entry name" value="ATPase domain of HSP90 chaperone/DNA topoisomerase II/histidine kinase"/>
    <property type="match status" value="1"/>
</dbReference>
<dbReference type="SUPFAM" id="SSF52172">
    <property type="entry name" value="CheY-like"/>
    <property type="match status" value="1"/>
</dbReference>
<feature type="domain" description="Response regulatory" evidence="18">
    <location>
        <begin position="935"/>
        <end position="1053"/>
    </location>
</feature>
<feature type="coiled-coil region" evidence="16">
    <location>
        <begin position="6"/>
        <end position="47"/>
    </location>
</feature>
<evidence type="ECO:0000259" key="20">
    <source>
        <dbReference type="PROSITE" id="PS50113"/>
    </source>
</evidence>
<dbReference type="SMART" id="SM00091">
    <property type="entry name" value="PAS"/>
    <property type="match status" value="4"/>
</dbReference>
<dbReference type="InterPro" id="IPR001789">
    <property type="entry name" value="Sig_transdc_resp-reg_receiver"/>
</dbReference>
<dbReference type="Pfam" id="PF00512">
    <property type="entry name" value="HisKA"/>
    <property type="match status" value="1"/>
</dbReference>
<dbReference type="CDD" id="cd17546">
    <property type="entry name" value="REC_hyHK_CKI1_RcsC-like"/>
    <property type="match status" value="1"/>
</dbReference>
<evidence type="ECO:0000256" key="2">
    <source>
        <dbReference type="ARBA" id="ARBA00004651"/>
    </source>
</evidence>
<dbReference type="SMART" id="SM00387">
    <property type="entry name" value="HATPase_c"/>
    <property type="match status" value="1"/>
</dbReference>
<evidence type="ECO:0000256" key="11">
    <source>
        <dbReference type="ARBA" id="ARBA00022989"/>
    </source>
</evidence>
<dbReference type="EC" id="2.7.13.3" evidence="3"/>
<dbReference type="Gene3D" id="3.30.450.20">
    <property type="entry name" value="PAS domain"/>
    <property type="match status" value="4"/>
</dbReference>
<keyword evidence="23" id="KW-1185">Reference proteome</keyword>
<dbReference type="AlphaFoldDB" id="A0A2M9B5U3"/>
<keyword evidence="11" id="KW-1133">Transmembrane helix</keyword>
<dbReference type="CDD" id="cd00130">
    <property type="entry name" value="PAS"/>
    <property type="match status" value="3"/>
</dbReference>
<accession>A0A2M9B5U3</accession>
<dbReference type="InterPro" id="IPR036890">
    <property type="entry name" value="HATPase_C_sf"/>
</dbReference>
<dbReference type="Gene3D" id="1.10.287.130">
    <property type="match status" value="1"/>
</dbReference>
<dbReference type="PANTHER" id="PTHR45339:SF1">
    <property type="entry name" value="HYBRID SIGNAL TRANSDUCTION HISTIDINE KINASE J"/>
    <property type="match status" value="1"/>
</dbReference>
<protein>
    <recommendedName>
        <fullName evidence="3">histidine kinase</fullName>
        <ecNumber evidence="3">2.7.13.3</ecNumber>
    </recommendedName>
</protein>
<dbReference type="InterPro" id="IPR003661">
    <property type="entry name" value="HisK_dim/P_dom"/>
</dbReference>
<evidence type="ECO:0000259" key="21">
    <source>
        <dbReference type="PROSITE" id="PS50894"/>
    </source>
</evidence>
<dbReference type="InterPro" id="IPR001610">
    <property type="entry name" value="PAC"/>
</dbReference>